<feature type="transmembrane region" description="Helical" evidence="1">
    <location>
        <begin position="6"/>
        <end position="25"/>
    </location>
</feature>
<dbReference type="Proteomes" id="UP000294164">
    <property type="component" value="Unassembled WGS sequence"/>
</dbReference>
<evidence type="ECO:0000256" key="1">
    <source>
        <dbReference type="SAM" id="Phobius"/>
    </source>
</evidence>
<evidence type="ECO:0000313" key="3">
    <source>
        <dbReference type="Proteomes" id="UP000294164"/>
    </source>
</evidence>
<sequence>MIAELALFFLPLLAMFLIGLGLWALGQWLRRKGYSDQLDKIDAKVSTAQRKTRWLFRPLSGAMVSVGRGLSRVPLFGNRRSRDMWDDLEELSKHQRNNRRD</sequence>
<dbReference type="AlphaFoldDB" id="A0A4Q8LUL2"/>
<protein>
    <submittedName>
        <fullName evidence="2">Uncharacterized protein</fullName>
    </submittedName>
</protein>
<gene>
    <name evidence="2" type="ORF">EA655_20560</name>
</gene>
<dbReference type="RefSeq" id="WP_034047586.1">
    <property type="nucleotide sequence ID" value="NZ_SHMG01000019.1"/>
</dbReference>
<proteinExistence type="predicted"/>
<reference evidence="2 3" key="1">
    <citation type="submission" date="2019-02" db="EMBL/GenBank/DDBJ databases">
        <title>WGS of Pseudoxanthomonas species novum from clinical isolates.</title>
        <authorList>
            <person name="Bernier A.-M."/>
            <person name="Bernard K."/>
            <person name="Vachon A."/>
        </authorList>
    </citation>
    <scope>NUCLEOTIDE SEQUENCE [LARGE SCALE GENOMIC DNA]</scope>
    <source>
        <strain evidence="2 3">NML130969</strain>
    </source>
</reference>
<comment type="caution">
    <text evidence="2">The sequence shown here is derived from an EMBL/GenBank/DDBJ whole genome shotgun (WGS) entry which is preliminary data.</text>
</comment>
<dbReference type="OrthoDB" id="6928007at2"/>
<keyword evidence="1" id="KW-0472">Membrane</keyword>
<keyword evidence="1" id="KW-0812">Transmembrane</keyword>
<name>A0A4Q8LUL2_9GAMM</name>
<accession>A0A4Q8LUL2</accession>
<dbReference type="EMBL" id="SHMG01000019">
    <property type="protein sequence ID" value="TAA35128.1"/>
    <property type="molecule type" value="Genomic_DNA"/>
</dbReference>
<keyword evidence="1" id="KW-1133">Transmembrane helix</keyword>
<evidence type="ECO:0000313" key="2">
    <source>
        <dbReference type="EMBL" id="TAA35128.1"/>
    </source>
</evidence>
<organism evidence="2 3">
    <name type="scientific">Pseudoxanthomonas winnipegensis</name>
    <dbReference type="NCBI Taxonomy" id="2480810"/>
    <lineage>
        <taxon>Bacteria</taxon>
        <taxon>Pseudomonadati</taxon>
        <taxon>Pseudomonadota</taxon>
        <taxon>Gammaproteobacteria</taxon>
        <taxon>Lysobacterales</taxon>
        <taxon>Lysobacteraceae</taxon>
        <taxon>Pseudoxanthomonas</taxon>
    </lineage>
</organism>